<evidence type="ECO:0000313" key="6">
    <source>
        <dbReference type="Proteomes" id="UP000717752"/>
    </source>
</evidence>
<dbReference type="PANTHER" id="PTHR42932:SF3">
    <property type="entry name" value="DNA PROTECTION DURING STARVATION PROTEIN"/>
    <property type="match status" value="1"/>
</dbReference>
<dbReference type="RefSeq" id="WP_220333512.1">
    <property type="nucleotide sequence ID" value="NZ_JAEUAK010000002.1"/>
</dbReference>
<dbReference type="Gene3D" id="1.20.1260.10">
    <property type="match status" value="1"/>
</dbReference>
<name>A0ABS7GQ28_9HYPH</name>
<dbReference type="Proteomes" id="UP000717752">
    <property type="component" value="Unassembled WGS sequence"/>
</dbReference>
<feature type="domain" description="Ferritin/DPS" evidence="4">
    <location>
        <begin position="30"/>
        <end position="166"/>
    </location>
</feature>
<organism evidence="5 6">
    <name type="scientific">Rhizobium mesosinicum</name>
    <dbReference type="NCBI Taxonomy" id="335017"/>
    <lineage>
        <taxon>Bacteria</taxon>
        <taxon>Pseudomonadati</taxon>
        <taxon>Pseudomonadota</taxon>
        <taxon>Alphaproteobacteria</taxon>
        <taxon>Hyphomicrobiales</taxon>
        <taxon>Rhizobiaceae</taxon>
        <taxon>Rhizobium/Agrobacterium group</taxon>
        <taxon>Rhizobium</taxon>
    </lineage>
</organism>
<evidence type="ECO:0000313" key="5">
    <source>
        <dbReference type="EMBL" id="MBW9052035.1"/>
    </source>
</evidence>
<dbReference type="PANTHER" id="PTHR42932">
    <property type="entry name" value="GENERAL STRESS PROTEIN 20U"/>
    <property type="match status" value="1"/>
</dbReference>
<accession>A0ABS7GQ28</accession>
<feature type="region of interest" description="Disordered" evidence="3">
    <location>
        <begin position="1"/>
        <end position="20"/>
    </location>
</feature>
<gene>
    <name evidence="5" type="ORF">JNB85_06355</name>
</gene>
<reference evidence="5 6" key="1">
    <citation type="journal article" date="2021" name="MBio">
        <title>Poor Competitiveness of Bradyrhizobium in Pigeon Pea Root Colonization in Indian Soils.</title>
        <authorList>
            <person name="Chalasani D."/>
            <person name="Basu A."/>
            <person name="Pullabhotla S.V.S.R.N."/>
            <person name="Jorrin B."/>
            <person name="Neal A.L."/>
            <person name="Poole P.S."/>
            <person name="Podile A.R."/>
            <person name="Tkacz A."/>
        </authorList>
    </citation>
    <scope>NUCLEOTIDE SEQUENCE [LARGE SCALE GENOMIC DNA]</scope>
    <source>
        <strain evidence="5 6">HU56</strain>
    </source>
</reference>
<evidence type="ECO:0000256" key="2">
    <source>
        <dbReference type="RuleBase" id="RU003875"/>
    </source>
</evidence>
<sequence length="172" mass="19763">MSPTSAEARRRSPLKTPSDLPTNAITDISAALTGLLADVFTLYVKTKNFHWHMSGPHFRDYHLLLDEQAEQIFDMTDEVAERARKIGGTTLRSIGQIARQQRIPDNDADYVTPEDMLSELREDNLHLVSILREVHEVCDEHNDVATASLIENWIDQSERRTWFLFETTRQAK</sequence>
<dbReference type="InterPro" id="IPR009078">
    <property type="entry name" value="Ferritin-like_SF"/>
</dbReference>
<dbReference type="CDD" id="cd01043">
    <property type="entry name" value="DPS"/>
    <property type="match status" value="1"/>
</dbReference>
<comment type="caution">
    <text evidence="5">The sequence shown here is derived from an EMBL/GenBank/DDBJ whole genome shotgun (WGS) entry which is preliminary data.</text>
</comment>
<dbReference type="InterPro" id="IPR002177">
    <property type="entry name" value="DPS_DNA-bd"/>
</dbReference>
<dbReference type="InterPro" id="IPR008331">
    <property type="entry name" value="Ferritin_DPS_dom"/>
</dbReference>
<comment type="similarity">
    <text evidence="1 2">Belongs to the Dps family.</text>
</comment>
<evidence type="ECO:0000256" key="3">
    <source>
        <dbReference type="SAM" id="MobiDB-lite"/>
    </source>
</evidence>
<dbReference type="Pfam" id="PF00210">
    <property type="entry name" value="Ferritin"/>
    <property type="match status" value="1"/>
</dbReference>
<dbReference type="SUPFAM" id="SSF47240">
    <property type="entry name" value="Ferritin-like"/>
    <property type="match status" value="1"/>
</dbReference>
<protein>
    <submittedName>
        <fullName evidence="5">DNA starvation/stationary phase protection protein</fullName>
    </submittedName>
</protein>
<dbReference type="InterPro" id="IPR012347">
    <property type="entry name" value="Ferritin-like"/>
</dbReference>
<dbReference type="PIRSF" id="PIRSF005900">
    <property type="entry name" value="Dps"/>
    <property type="match status" value="1"/>
</dbReference>
<evidence type="ECO:0000259" key="4">
    <source>
        <dbReference type="Pfam" id="PF00210"/>
    </source>
</evidence>
<dbReference type="PRINTS" id="PR01346">
    <property type="entry name" value="HELNAPAPROT"/>
</dbReference>
<evidence type="ECO:0000256" key="1">
    <source>
        <dbReference type="ARBA" id="ARBA00009497"/>
    </source>
</evidence>
<keyword evidence="6" id="KW-1185">Reference proteome</keyword>
<dbReference type="EMBL" id="JAEUAK010000002">
    <property type="protein sequence ID" value="MBW9052035.1"/>
    <property type="molecule type" value="Genomic_DNA"/>
</dbReference>
<proteinExistence type="inferred from homology"/>